<name>A0A1H7LZZ3_9GAMM</name>
<evidence type="ECO:0000313" key="2">
    <source>
        <dbReference type="Proteomes" id="UP000199256"/>
    </source>
</evidence>
<protein>
    <submittedName>
        <fullName evidence="1">Uncharacterized protein</fullName>
    </submittedName>
</protein>
<proteinExistence type="predicted"/>
<accession>A0A1H7LZZ3</accession>
<evidence type="ECO:0000313" key="1">
    <source>
        <dbReference type="EMBL" id="SEL04543.1"/>
    </source>
</evidence>
<reference evidence="2" key="1">
    <citation type="submission" date="2016-10" db="EMBL/GenBank/DDBJ databases">
        <authorList>
            <person name="Varghese N."/>
            <person name="Submissions S."/>
        </authorList>
    </citation>
    <scope>NUCLEOTIDE SEQUENCE [LARGE SCALE GENOMIC DNA]</scope>
    <source>
        <strain evidence="2">DSM 241</strain>
    </source>
</reference>
<organism evidence="1 2">
    <name type="scientific">Ectothiorhodospira marina</name>
    <dbReference type="NCBI Taxonomy" id="1396821"/>
    <lineage>
        <taxon>Bacteria</taxon>
        <taxon>Pseudomonadati</taxon>
        <taxon>Pseudomonadota</taxon>
        <taxon>Gammaproteobacteria</taxon>
        <taxon>Chromatiales</taxon>
        <taxon>Ectothiorhodospiraceae</taxon>
        <taxon>Ectothiorhodospira</taxon>
    </lineage>
</organism>
<dbReference type="RefSeq" id="WP_090253435.1">
    <property type="nucleotide sequence ID" value="NZ_FOAA01000008.1"/>
</dbReference>
<gene>
    <name evidence="1" type="ORF">SAMN05444515_10894</name>
</gene>
<keyword evidence="2" id="KW-1185">Reference proteome</keyword>
<sequence length="104" mass="11561">MTYKGGSRKFSGLKSDGPKAWLRFASDAHSVTRKPFVHGATKTFFTKVKEELHFIPAQLKVLEYWQEKAVFEQDGEERIVALPGPGKAVLEGGQPLQQFLGVGQ</sequence>
<dbReference type="AlphaFoldDB" id="A0A1H7LZZ3"/>
<dbReference type="Proteomes" id="UP000199256">
    <property type="component" value="Unassembled WGS sequence"/>
</dbReference>
<dbReference type="EMBL" id="FOAA01000008">
    <property type="protein sequence ID" value="SEL04543.1"/>
    <property type="molecule type" value="Genomic_DNA"/>
</dbReference>